<reference evidence="2" key="7">
    <citation type="journal article" date="2005" name="Science">
        <title>The Transcriptional Landscape of the Mammalian Genome.</title>
        <authorList>
            <consortium name="The FANTOM Consortium"/>
            <consortium name="Riken Genome Exploration Research Group and Genome Science Group (Genome Network Project Core Group)"/>
        </authorList>
    </citation>
    <scope>NUCLEOTIDE SEQUENCE</scope>
    <source>
        <strain evidence="2">C57BL/6J</strain>
        <tissue evidence="2">Ovary</tissue>
    </source>
</reference>
<evidence type="ECO:0000313" key="3">
    <source>
        <dbReference type="MGI" id="MGI:3642333"/>
    </source>
</evidence>
<sequence length="128" mass="13866">MIPAMVPAGLERRSLVAPHSLLTSRQSSFGPASPARRRSAGEITLRRDSRAWPRPQPPQPPPRARSMTLRPPRPPPAPSWLQHHLRDRGRGEESGGRSELEVGGTCGSSGNLQPCLLRTPTRSSAALS</sequence>
<reference evidence="2" key="2">
    <citation type="journal article" date="2000" name="Genome Res.">
        <title>Normalization and subtraction of cap-trapper-selected cDNAs to prepare full-length cDNA libraries for rapid discovery of new genes.</title>
        <authorList>
            <person name="Carninci P."/>
            <person name="Shibata Y."/>
            <person name="Hayatsu N."/>
            <person name="Sugahara Y."/>
            <person name="Shibata K."/>
            <person name="Itoh M."/>
            <person name="Konno H."/>
            <person name="Okazaki Y."/>
            <person name="Muramatsu M."/>
            <person name="Hayashizaki Y."/>
        </authorList>
    </citation>
    <scope>NUCLEOTIDE SEQUENCE</scope>
    <source>
        <strain evidence="2">C57BL/6J</strain>
        <tissue evidence="2">Ovary</tissue>
    </source>
</reference>
<dbReference type="EMBL" id="AK087890">
    <property type="protein sequence ID" value="BAC40036.1"/>
    <property type="molecule type" value="mRNA"/>
</dbReference>
<feature type="region of interest" description="Disordered" evidence="1">
    <location>
        <begin position="1"/>
        <end position="128"/>
    </location>
</feature>
<reference evidence="2" key="3">
    <citation type="journal article" date="2000" name="Genome Res.">
        <title>RIKEN integrated sequence analysis (RISA) system--384-format sequencing pipeline with 384 multicapillary sequencer.</title>
        <authorList>
            <person name="Shibata K."/>
            <person name="Itoh M."/>
            <person name="Aizawa K."/>
            <person name="Nagaoka S."/>
            <person name="Sasaki N."/>
            <person name="Carninci P."/>
            <person name="Konno H."/>
            <person name="Akiyama J."/>
            <person name="Nishi K."/>
            <person name="Kitsunai T."/>
            <person name="Tashiro H."/>
            <person name="Itoh M."/>
            <person name="Sumi N."/>
            <person name="Ishii Y."/>
            <person name="Nakamura S."/>
            <person name="Hazama M."/>
            <person name="Nishine T."/>
            <person name="Harada A."/>
            <person name="Yamamoto R."/>
            <person name="Matsumoto H."/>
            <person name="Sakaguchi S."/>
            <person name="Ikegami T."/>
            <person name="Kashiwagi K."/>
            <person name="Fujiwake S."/>
            <person name="Inoue K."/>
            <person name="Togawa Y."/>
            <person name="Izawa M."/>
            <person name="Ohara E."/>
            <person name="Watahiki M."/>
            <person name="Yoneda Y."/>
            <person name="Ishikawa T."/>
            <person name="Ozawa K."/>
            <person name="Tanaka T."/>
            <person name="Matsuura S."/>
            <person name="Kawai J."/>
            <person name="Okazaki Y."/>
            <person name="Muramatsu M."/>
            <person name="Inoue Y."/>
            <person name="Kira A."/>
            <person name="Hayashizaki Y."/>
        </authorList>
    </citation>
    <scope>NUCLEOTIDE SEQUENCE</scope>
    <source>
        <strain evidence="2">C57BL/6J</strain>
        <tissue evidence="2">Ovary</tissue>
    </source>
</reference>
<protein>
    <submittedName>
        <fullName evidence="2">Uncharacterized protein</fullName>
    </submittedName>
</protein>
<reference evidence="2" key="4">
    <citation type="journal article" date="2001" name="Nature">
        <title>Functional annotation of a full-length mouse cDNA collection.</title>
        <authorList>
            <consortium name="The RIKEN Genome Exploration Research Group Phase II Team and the FANTOM Consortium"/>
        </authorList>
    </citation>
    <scope>NUCLEOTIDE SEQUENCE</scope>
    <source>
        <strain evidence="2">C57BL/6J</strain>
        <tissue evidence="2">Ovary</tissue>
    </source>
</reference>
<reference evidence="2" key="1">
    <citation type="journal article" date="1999" name="Methods Enzymol.">
        <title>High-efficiency full-length cDNA cloning.</title>
        <authorList>
            <person name="Carninci P."/>
            <person name="Hayashizaki Y."/>
        </authorList>
    </citation>
    <scope>NUCLEOTIDE SEQUENCE</scope>
    <source>
        <strain evidence="2">C57BL/6J</strain>
        <tissue evidence="2">Ovary</tissue>
    </source>
</reference>
<feature type="compositionally biased region" description="Pro residues" evidence="1">
    <location>
        <begin position="54"/>
        <end position="63"/>
    </location>
</feature>
<organism evidence="2">
    <name type="scientific">Mus musculus</name>
    <name type="common">Mouse</name>
    <dbReference type="NCBI Taxonomy" id="10090"/>
    <lineage>
        <taxon>Eukaryota</taxon>
        <taxon>Metazoa</taxon>
        <taxon>Chordata</taxon>
        <taxon>Craniata</taxon>
        <taxon>Vertebrata</taxon>
        <taxon>Euteleostomi</taxon>
        <taxon>Mammalia</taxon>
        <taxon>Eutheria</taxon>
        <taxon>Euarchontoglires</taxon>
        <taxon>Glires</taxon>
        <taxon>Rodentia</taxon>
        <taxon>Myomorpha</taxon>
        <taxon>Muroidea</taxon>
        <taxon>Muridae</taxon>
        <taxon>Murinae</taxon>
        <taxon>Mus</taxon>
        <taxon>Mus</taxon>
    </lineage>
</organism>
<dbReference type="AlphaFoldDB" id="Q8C2V3"/>
<reference evidence="2" key="6">
    <citation type="submission" date="2002-04" db="EMBL/GenBank/DDBJ databases">
        <authorList>
            <person name="Adachi J."/>
            <person name="Aizawa K."/>
            <person name="Akimura T."/>
            <person name="Arakawa T."/>
            <person name="Bono H."/>
            <person name="Carninci P."/>
            <person name="Fukuda S."/>
            <person name="Furuno M."/>
            <person name="Hanagaki T."/>
            <person name="Hara A."/>
            <person name="Hashizume W."/>
            <person name="Hayashida K."/>
            <person name="Hayatsu N."/>
            <person name="Hiramoto K."/>
            <person name="Hiraoka T."/>
            <person name="Hirozane T."/>
            <person name="Hori F."/>
            <person name="Imotani K."/>
            <person name="Ishii Y."/>
            <person name="Itoh M."/>
            <person name="Kagawa I."/>
            <person name="Kasukawa T."/>
            <person name="Katoh H."/>
            <person name="Kawai J."/>
            <person name="Kojima Y."/>
            <person name="Kondo S."/>
            <person name="Konno H."/>
            <person name="Kouda M."/>
            <person name="Koya S."/>
            <person name="Kurihara C."/>
            <person name="Matsuyama T."/>
            <person name="Miyazaki A."/>
            <person name="Murata M."/>
            <person name="Nakamura M."/>
            <person name="Nishi K."/>
            <person name="Nomura K."/>
            <person name="Numazaki R."/>
            <person name="Ohno M."/>
            <person name="Ohsato N."/>
            <person name="Okazaki Y."/>
            <person name="Saito R."/>
            <person name="Saitoh H."/>
            <person name="Sakai C."/>
            <person name="Sakai K."/>
            <person name="Sakazume N."/>
            <person name="Sano H."/>
            <person name="Sasaki D."/>
            <person name="Shibata K."/>
            <person name="Shinagawa A."/>
            <person name="Shiraki T."/>
            <person name="Sogabe Y."/>
            <person name="Tagami M."/>
            <person name="Tagawa A."/>
            <person name="Takahashi F."/>
            <person name="Takaku-Akahira S."/>
            <person name="Takeda Y."/>
            <person name="Tanaka T."/>
            <person name="Tomaru A."/>
            <person name="Toya T."/>
            <person name="Yasunishi A."/>
            <person name="Muramatsu M."/>
            <person name="Hayashizaki Y."/>
        </authorList>
    </citation>
    <scope>NUCLEOTIDE SEQUENCE</scope>
    <source>
        <strain evidence="2">C57BL/6J</strain>
        <tissue evidence="2">Ovary</tissue>
    </source>
</reference>
<evidence type="ECO:0000256" key="1">
    <source>
        <dbReference type="SAM" id="MobiDB-lite"/>
    </source>
</evidence>
<dbReference type="AGR" id="MGI:3642333"/>
<gene>
    <name evidence="3" type="primary">E330037I15Rik</name>
</gene>
<feature type="compositionally biased region" description="Polar residues" evidence="1">
    <location>
        <begin position="21"/>
        <end position="30"/>
    </location>
</feature>
<reference evidence="2" key="5">
    <citation type="journal article" date="2002" name="Nature">
        <title>Analysis of the mouse transcriptome based on functional annotation of 60,770 full-length cDNAs.</title>
        <authorList>
            <consortium name="The FANTOM Consortium and the RIKEN Genome Exploration Research Group Phase I and II Team"/>
        </authorList>
    </citation>
    <scope>NUCLEOTIDE SEQUENCE</scope>
    <source>
        <strain evidence="2">C57BL/6J</strain>
        <tissue evidence="2">Ovary</tissue>
    </source>
</reference>
<dbReference type="MGI" id="MGI:3642333">
    <property type="gene designation" value="E330037I15Rik"/>
</dbReference>
<proteinExistence type="evidence at transcript level"/>
<accession>Q8C2V3</accession>
<evidence type="ECO:0000313" key="2">
    <source>
        <dbReference type="EMBL" id="BAC40036.1"/>
    </source>
</evidence>
<reference evidence="2" key="8">
    <citation type="journal article" date="2005" name="Science">
        <title>Antisense Transcription in the Mammalian Transcriptome.</title>
        <authorList>
            <consortium name="RIKEN Genome Exploration Research Group and Genome Science Group (Genome Network Project Core Group) and the FANTOM Consortium"/>
        </authorList>
    </citation>
    <scope>NUCLEOTIDE SEQUENCE</scope>
    <source>
        <strain evidence="2">C57BL/6J</strain>
        <tissue evidence="2">Ovary</tissue>
    </source>
</reference>
<feature type="compositionally biased region" description="Basic and acidic residues" evidence="1">
    <location>
        <begin position="88"/>
        <end position="100"/>
    </location>
</feature>
<name>Q8C2V3_MOUSE</name>